<feature type="region of interest" description="Disordered" evidence="7">
    <location>
        <begin position="489"/>
        <end position="512"/>
    </location>
</feature>
<evidence type="ECO:0000256" key="5">
    <source>
        <dbReference type="ARBA" id="ARBA00023043"/>
    </source>
</evidence>
<dbReference type="Pfam" id="PF24567">
    <property type="entry name" value="ANKLE2_3rd"/>
    <property type="match status" value="1"/>
</dbReference>
<dbReference type="SMART" id="SM00248">
    <property type="entry name" value="ANK"/>
    <property type="match status" value="2"/>
</dbReference>
<dbReference type="InterPro" id="IPR003887">
    <property type="entry name" value="LEM_dom"/>
</dbReference>
<dbReference type="SUPFAM" id="SSF48403">
    <property type="entry name" value="Ankyrin repeat"/>
    <property type="match status" value="1"/>
</dbReference>
<feature type="compositionally biased region" description="Basic and acidic residues" evidence="7">
    <location>
        <begin position="663"/>
        <end position="676"/>
    </location>
</feature>
<dbReference type="PANTHER" id="PTHR12349:SF4">
    <property type="entry name" value="ANKYRIN REPEAT AND LEM DOMAIN-CONTAINING PROTEIN 2"/>
    <property type="match status" value="1"/>
</dbReference>
<dbReference type="Pfam" id="PF12796">
    <property type="entry name" value="Ank_2"/>
    <property type="match status" value="1"/>
</dbReference>
<organism evidence="9 10">
    <name type="scientific">Salmo trutta</name>
    <name type="common">Brown trout</name>
    <dbReference type="NCBI Taxonomy" id="8032"/>
    <lineage>
        <taxon>Eukaryota</taxon>
        <taxon>Metazoa</taxon>
        <taxon>Chordata</taxon>
        <taxon>Craniata</taxon>
        <taxon>Vertebrata</taxon>
        <taxon>Euteleostomi</taxon>
        <taxon>Actinopterygii</taxon>
        <taxon>Neopterygii</taxon>
        <taxon>Teleostei</taxon>
        <taxon>Protacanthopterygii</taxon>
        <taxon>Salmoniformes</taxon>
        <taxon>Salmonidae</taxon>
        <taxon>Salmoninae</taxon>
        <taxon>Salmo</taxon>
    </lineage>
</organism>
<dbReference type="PROSITE" id="PS50954">
    <property type="entry name" value="LEM"/>
    <property type="match status" value="1"/>
</dbReference>
<dbReference type="InterPro" id="IPR002110">
    <property type="entry name" value="Ankyrin_rpt"/>
</dbReference>
<feature type="compositionally biased region" description="Basic and acidic residues" evidence="7">
    <location>
        <begin position="552"/>
        <end position="561"/>
    </location>
</feature>
<comment type="similarity">
    <text evidence="2">Belongs to the ANKLE2 family.</text>
</comment>
<keyword evidence="4" id="KW-0256">Endoplasmic reticulum</keyword>
<reference evidence="9" key="2">
    <citation type="submission" date="2025-09" db="UniProtKB">
        <authorList>
            <consortium name="Ensembl"/>
        </authorList>
    </citation>
    <scope>IDENTIFICATION</scope>
</reference>
<evidence type="ECO:0000256" key="6">
    <source>
        <dbReference type="ARBA" id="ARBA00023306"/>
    </source>
</evidence>
<dbReference type="Proteomes" id="UP000472277">
    <property type="component" value="Chromosome 15"/>
</dbReference>
<dbReference type="InterPro" id="IPR036770">
    <property type="entry name" value="Ankyrin_rpt-contain_sf"/>
</dbReference>
<dbReference type="SMART" id="SM00540">
    <property type="entry name" value="LEM"/>
    <property type="match status" value="1"/>
</dbReference>
<evidence type="ECO:0000256" key="3">
    <source>
        <dbReference type="ARBA" id="ARBA00022618"/>
    </source>
</evidence>
<dbReference type="GO" id="GO:0031468">
    <property type="term" value="P:nuclear membrane reassembly"/>
    <property type="evidence" value="ECO:0007669"/>
    <property type="project" value="UniProtKB-ARBA"/>
</dbReference>
<dbReference type="Gene3D" id="1.25.40.20">
    <property type="entry name" value="Ankyrin repeat-containing domain"/>
    <property type="match status" value="1"/>
</dbReference>
<dbReference type="OMA" id="NTIMAYP"/>
<keyword evidence="3" id="KW-0132">Cell division</keyword>
<feature type="compositionally biased region" description="Basic and acidic residues" evidence="7">
    <location>
        <begin position="75"/>
        <end position="90"/>
    </location>
</feature>
<proteinExistence type="inferred from homology"/>
<dbReference type="Ensembl" id="ENSSTUT00000028106.1">
    <property type="protein sequence ID" value="ENSSTUP00000026835.1"/>
    <property type="gene ID" value="ENSSTUG00000011655.1"/>
</dbReference>
<feature type="region of interest" description="Disordered" evidence="7">
    <location>
        <begin position="49"/>
        <end position="95"/>
    </location>
</feature>
<feature type="region of interest" description="Disordered" evidence="7">
    <location>
        <begin position="591"/>
        <end position="676"/>
    </location>
</feature>
<comment type="subcellular location">
    <subcellularLocation>
        <location evidence="1">Endoplasmic reticulum</location>
    </subcellularLocation>
</comment>
<dbReference type="InParanoid" id="A0A673XRD1"/>
<protein>
    <recommendedName>
        <fullName evidence="8">LEM domain-containing protein</fullName>
    </recommendedName>
</protein>
<dbReference type="InterPro" id="IPR056237">
    <property type="entry name" value="ANKLE2_3rd"/>
</dbReference>
<dbReference type="FunFam" id="1.25.40.20:FF:000072">
    <property type="entry name" value="Ankyrin repeat and LEM domain containing 2"/>
    <property type="match status" value="1"/>
</dbReference>
<evidence type="ECO:0000256" key="4">
    <source>
        <dbReference type="ARBA" id="ARBA00022824"/>
    </source>
</evidence>
<dbReference type="GO" id="GO:0005783">
    <property type="term" value="C:endoplasmic reticulum"/>
    <property type="evidence" value="ECO:0007669"/>
    <property type="project" value="UniProtKB-SubCell"/>
</dbReference>
<dbReference type="Pfam" id="PF03020">
    <property type="entry name" value="LEM"/>
    <property type="match status" value="1"/>
</dbReference>
<sequence>MEEVMSRLQTLSADQLRQEIIGAGLKCGPLTPTTRAIFERKLARALLEKQGGDGGVTDRGSSSNTESNGPTTNRVETDHNLGLKSPAEEGKETEEWDEPAHPLVYYGVCPHWKESVVADALRAMMTMKGSRFKPFSTREEAEKFSKCINDISPSASAFAPVGPQRVKVFFEQPYPVNLERANDFRSPRTQDLTAKLRNAVEKGDKEAFSRLVWANPRYLIGSGDNPTIVHEGCHYNVLHVAATENQSGMVQLLLDTLESPDFMRLKYPDDQEAMLHQRIRYLNTPDKASNETPLHFACKFGCPDVVNMLCCHPGSDKQRQNKYNQKPSSVICERKNKTPVIKKKIKEYLEERCYVPLLRDTNNSFQPVIGLPWSPSPLEVDFNSLGSAVVGSPIEPVMTVKAFVGPLSPSKADEFHRLWRTPPRDRAEYFHCILKSDPDRGAERVGREIAHDMGHPWAEYWDFLDSFIDLSTEEGLRRLEEYLDRKDQTEPPLERYGKTEGTGAGFKTSTPSKVGNPPKIIYNSSCGEKSPVCNLLPEFEKSSLKDGSVQVKDQEEVKSVEGRLAPSVSRKEGLGLGLGDDSFWRTWEGSQGKRQVEELSNPSSEEYLTADEGLDSECPGSPRDGRDGRRESRGSGSSSVSYKYTKGDASKETILTTGTPTRRRQELFTDGESPTKLDSEVLPAMTNMEIDPERNPCITRWRNTIMAYPSSQWFILLMLCISSWPRPTRRKSLTGTPNCSPSRLSFCSPGPHTPAQSCYTQTILCRTLFRSPN</sequence>
<feature type="compositionally biased region" description="Basic and acidic residues" evidence="7">
    <location>
        <begin position="489"/>
        <end position="498"/>
    </location>
</feature>
<dbReference type="InterPro" id="IPR011015">
    <property type="entry name" value="LEM/LEM-like_dom_sf"/>
</dbReference>
<feature type="domain" description="LEM" evidence="8">
    <location>
        <begin position="5"/>
        <end position="49"/>
    </location>
</feature>
<feature type="compositionally biased region" description="Basic and acidic residues" evidence="7">
    <location>
        <begin position="623"/>
        <end position="633"/>
    </location>
</feature>
<dbReference type="AlphaFoldDB" id="A0A673XRD1"/>
<evidence type="ECO:0000256" key="7">
    <source>
        <dbReference type="SAM" id="MobiDB-lite"/>
    </source>
</evidence>
<dbReference type="SUPFAM" id="SSF63451">
    <property type="entry name" value="LEM domain"/>
    <property type="match status" value="1"/>
</dbReference>
<evidence type="ECO:0000259" key="8">
    <source>
        <dbReference type="PROSITE" id="PS50954"/>
    </source>
</evidence>
<keyword evidence="5" id="KW-0040">ANK repeat</keyword>
<dbReference type="GO" id="GO:0007399">
    <property type="term" value="P:nervous system development"/>
    <property type="evidence" value="ECO:0007669"/>
    <property type="project" value="UniProtKB-ARBA"/>
</dbReference>
<name>A0A673XRD1_SALTR</name>
<feature type="compositionally biased region" description="Polar residues" evidence="7">
    <location>
        <begin position="591"/>
        <end position="606"/>
    </location>
</feature>
<keyword evidence="10" id="KW-1185">Reference proteome</keyword>
<dbReference type="GeneTree" id="ENSGT00390000016767"/>
<evidence type="ECO:0000313" key="10">
    <source>
        <dbReference type="Proteomes" id="UP000472277"/>
    </source>
</evidence>
<evidence type="ECO:0000313" key="9">
    <source>
        <dbReference type="Ensembl" id="ENSSTUP00000026835.1"/>
    </source>
</evidence>
<evidence type="ECO:0000256" key="1">
    <source>
        <dbReference type="ARBA" id="ARBA00004240"/>
    </source>
</evidence>
<feature type="compositionally biased region" description="Polar residues" evidence="7">
    <location>
        <begin position="59"/>
        <end position="74"/>
    </location>
</feature>
<evidence type="ECO:0000256" key="2">
    <source>
        <dbReference type="ARBA" id="ARBA00007597"/>
    </source>
</evidence>
<reference evidence="9" key="1">
    <citation type="submission" date="2025-08" db="UniProtKB">
        <authorList>
            <consortium name="Ensembl"/>
        </authorList>
    </citation>
    <scope>IDENTIFICATION</scope>
</reference>
<accession>A0A673XRD1</accession>
<keyword evidence="6" id="KW-0131">Cell cycle</keyword>
<dbReference type="GO" id="GO:0051721">
    <property type="term" value="F:protein phosphatase 2A binding"/>
    <property type="evidence" value="ECO:0007669"/>
    <property type="project" value="TreeGrafter"/>
</dbReference>
<dbReference type="PANTHER" id="PTHR12349">
    <property type="entry name" value="ANKYRIN REPEAT AND LEM DOMAIN-CONTAINING PROTEIN 2"/>
    <property type="match status" value="1"/>
</dbReference>
<dbReference type="GO" id="GO:0051301">
    <property type="term" value="P:cell division"/>
    <property type="evidence" value="ECO:0007669"/>
    <property type="project" value="UniProtKB-KW"/>
</dbReference>
<feature type="region of interest" description="Disordered" evidence="7">
    <location>
        <begin position="544"/>
        <end position="564"/>
    </location>
</feature>
<dbReference type="Gene3D" id="1.10.720.40">
    <property type="match status" value="1"/>
</dbReference>